<keyword evidence="4" id="KW-1185">Reference proteome</keyword>
<evidence type="ECO:0000313" key="4">
    <source>
        <dbReference type="Proteomes" id="UP000579945"/>
    </source>
</evidence>
<reference evidence="3 4" key="1">
    <citation type="submission" date="2020-08" db="EMBL/GenBank/DDBJ databases">
        <title>Sequencing the genomes of 1000 actinobacteria strains.</title>
        <authorList>
            <person name="Klenk H.-P."/>
        </authorList>
    </citation>
    <scope>NUCLEOTIDE SEQUENCE [LARGE SCALE GENOMIC DNA]</scope>
    <source>
        <strain evidence="3 4">DSM 44320</strain>
    </source>
</reference>
<feature type="transmembrane region" description="Helical" evidence="2">
    <location>
        <begin position="38"/>
        <end position="58"/>
    </location>
</feature>
<feature type="region of interest" description="Disordered" evidence="1">
    <location>
        <begin position="62"/>
        <end position="100"/>
    </location>
</feature>
<gene>
    <name evidence="3" type="ORF">FHR33_009787</name>
</gene>
<evidence type="ECO:0000313" key="3">
    <source>
        <dbReference type="EMBL" id="MBB3733834.1"/>
    </source>
</evidence>
<comment type="caution">
    <text evidence="3">The sequence shown here is derived from an EMBL/GenBank/DDBJ whole genome shotgun (WGS) entry which is preliminary data.</text>
</comment>
<feature type="compositionally biased region" description="Polar residues" evidence="1">
    <location>
        <begin position="76"/>
        <end position="100"/>
    </location>
</feature>
<keyword evidence="2" id="KW-1133">Transmembrane helix</keyword>
<dbReference type="GeneID" id="95395757"/>
<keyword evidence="2" id="KW-0472">Membrane</keyword>
<organism evidence="3 4">
    <name type="scientific">Nonomuraea dietziae</name>
    <dbReference type="NCBI Taxonomy" id="65515"/>
    <lineage>
        <taxon>Bacteria</taxon>
        <taxon>Bacillati</taxon>
        <taxon>Actinomycetota</taxon>
        <taxon>Actinomycetes</taxon>
        <taxon>Streptosporangiales</taxon>
        <taxon>Streptosporangiaceae</taxon>
        <taxon>Nonomuraea</taxon>
    </lineage>
</organism>
<evidence type="ECO:0000256" key="1">
    <source>
        <dbReference type="SAM" id="MobiDB-lite"/>
    </source>
</evidence>
<accession>A0A7W5VLG4</accession>
<keyword evidence="2" id="KW-0812">Transmembrane</keyword>
<dbReference type="AlphaFoldDB" id="A0A7W5VLG4"/>
<feature type="transmembrane region" description="Helical" evidence="2">
    <location>
        <begin position="7"/>
        <end position="26"/>
    </location>
</feature>
<dbReference type="EMBL" id="JACIBV010000003">
    <property type="protein sequence ID" value="MBB3733834.1"/>
    <property type="molecule type" value="Genomic_DNA"/>
</dbReference>
<sequence length="131" mass="13360">MRRRALVWGGAVVAVAAFAGLGAYFAKVGLNEADKLASVIGLFVAAAGLGMTMFGLVVERKRRGGERDTPPAPASKEQSTGGHNNGTIFSGDGPSQNITASAQGATAQGVIYGNVINHASDSRPDSDASRD</sequence>
<evidence type="ECO:0000256" key="2">
    <source>
        <dbReference type="SAM" id="Phobius"/>
    </source>
</evidence>
<dbReference type="RefSeq" id="WP_183662574.1">
    <property type="nucleotide sequence ID" value="NZ_BAAAXX010000179.1"/>
</dbReference>
<dbReference type="Proteomes" id="UP000579945">
    <property type="component" value="Unassembled WGS sequence"/>
</dbReference>
<proteinExistence type="predicted"/>
<name>A0A7W5VLG4_9ACTN</name>
<protein>
    <submittedName>
        <fullName evidence="3">Uncharacterized protein</fullName>
    </submittedName>
</protein>